<evidence type="ECO:0000256" key="1">
    <source>
        <dbReference type="ARBA" id="ARBA00004141"/>
    </source>
</evidence>
<keyword evidence="4 6" id="KW-0472">Membrane</keyword>
<proteinExistence type="predicted"/>
<accession>A0A7W9U3V4</accession>
<evidence type="ECO:0008006" key="10">
    <source>
        <dbReference type="Google" id="ProtNLM"/>
    </source>
</evidence>
<evidence type="ECO:0000256" key="7">
    <source>
        <dbReference type="SAM" id="SignalP"/>
    </source>
</evidence>
<feature type="chain" id="PRO_5030509061" description="Type VI secretion protein" evidence="7">
    <location>
        <begin position="26"/>
        <end position="348"/>
    </location>
</feature>
<dbReference type="GO" id="GO:0030255">
    <property type="term" value="P:protein secretion by the type IV secretion system"/>
    <property type="evidence" value="ECO:0007669"/>
    <property type="project" value="InterPro"/>
</dbReference>
<keyword evidence="2 6" id="KW-0812">Transmembrane</keyword>
<evidence type="ECO:0000256" key="5">
    <source>
        <dbReference type="SAM" id="MobiDB-lite"/>
    </source>
</evidence>
<dbReference type="AlphaFoldDB" id="A0A7W9U3V4"/>
<feature type="transmembrane region" description="Helical" evidence="6">
    <location>
        <begin position="126"/>
        <end position="153"/>
    </location>
</feature>
<keyword evidence="9" id="KW-1185">Reference proteome</keyword>
<comment type="caution">
    <text evidence="8">The sequence shown here is derived from an EMBL/GenBank/DDBJ whole genome shotgun (WGS) entry which is preliminary data.</text>
</comment>
<evidence type="ECO:0000256" key="4">
    <source>
        <dbReference type="ARBA" id="ARBA00023136"/>
    </source>
</evidence>
<name>A0A7W9U3V4_9BURK</name>
<dbReference type="RefSeq" id="WP_183734024.1">
    <property type="nucleotide sequence ID" value="NZ_JACHBW010000027.1"/>
</dbReference>
<evidence type="ECO:0000313" key="9">
    <source>
        <dbReference type="Proteomes" id="UP000571554"/>
    </source>
</evidence>
<sequence>MFRKLFLALLVAFAMGHGFVSIAYADDSPAEGQQIVPSDAPAPPASSPGKGANTVRKGEVAVGAAKATQAFNTLFSAIIPTAVKTSQNLKSEADKFAAGLGVITLVLTFVRFSATRDPTQAWVDAFEEVAILGIFASLYVGYQTFGAGFFGWFQKLAALIQAGAGSGVSATMAAASSAAYDAFMTAKDATSWYDVPALIVSMGPLLVAWLVLMVTSIVFAFMNNLGLIQAGVGIVMGQIAVALGFSSYTRGFFKAWLDWMISSGMYCVISAILSQLVAGSLNDAMTAAAAQSLSTSEGATYVMDLSFFVFLLSFEIPKMAGMFGGGASASGGMFSTAAKTAAKAAAFV</sequence>
<organism evidence="8 9">
    <name type="scientific">Paraburkholderia bannensis</name>
    <dbReference type="NCBI Taxonomy" id="765414"/>
    <lineage>
        <taxon>Bacteria</taxon>
        <taxon>Pseudomonadati</taxon>
        <taxon>Pseudomonadota</taxon>
        <taxon>Betaproteobacteria</taxon>
        <taxon>Burkholderiales</taxon>
        <taxon>Burkholderiaceae</taxon>
        <taxon>Paraburkholderia</taxon>
    </lineage>
</organism>
<feature type="transmembrane region" description="Helical" evidence="6">
    <location>
        <begin position="159"/>
        <end position="183"/>
    </location>
</feature>
<feature type="transmembrane region" description="Helical" evidence="6">
    <location>
        <begin position="195"/>
        <end position="221"/>
    </location>
</feature>
<feature type="transmembrane region" description="Helical" evidence="6">
    <location>
        <begin position="96"/>
        <end position="114"/>
    </location>
</feature>
<evidence type="ECO:0000256" key="3">
    <source>
        <dbReference type="ARBA" id="ARBA00022989"/>
    </source>
</evidence>
<dbReference type="InterPro" id="IPR007688">
    <property type="entry name" value="Conjugal_tfr_TrbL/VirB6"/>
</dbReference>
<dbReference type="GO" id="GO:0016020">
    <property type="term" value="C:membrane"/>
    <property type="evidence" value="ECO:0007669"/>
    <property type="project" value="UniProtKB-SubCell"/>
</dbReference>
<feature type="region of interest" description="Disordered" evidence="5">
    <location>
        <begin position="33"/>
        <end position="54"/>
    </location>
</feature>
<evidence type="ECO:0000313" key="8">
    <source>
        <dbReference type="EMBL" id="MBB6106493.1"/>
    </source>
</evidence>
<dbReference type="Proteomes" id="UP000571554">
    <property type="component" value="Unassembled WGS sequence"/>
</dbReference>
<keyword evidence="3 6" id="KW-1133">Transmembrane helix</keyword>
<protein>
    <recommendedName>
        <fullName evidence="10">Type VI secretion protein</fullName>
    </recommendedName>
</protein>
<feature type="transmembrane region" description="Helical" evidence="6">
    <location>
        <begin position="227"/>
        <end position="245"/>
    </location>
</feature>
<evidence type="ECO:0000256" key="6">
    <source>
        <dbReference type="SAM" id="Phobius"/>
    </source>
</evidence>
<keyword evidence="7" id="KW-0732">Signal</keyword>
<dbReference type="Pfam" id="PF04610">
    <property type="entry name" value="TrbL"/>
    <property type="match status" value="1"/>
</dbReference>
<gene>
    <name evidence="8" type="ORF">F4827_006368</name>
</gene>
<comment type="subcellular location">
    <subcellularLocation>
        <location evidence="1">Membrane</location>
        <topology evidence="1">Multi-pass membrane protein</topology>
    </subcellularLocation>
</comment>
<feature type="transmembrane region" description="Helical" evidence="6">
    <location>
        <begin position="257"/>
        <end position="278"/>
    </location>
</feature>
<feature type="signal peptide" evidence="7">
    <location>
        <begin position="1"/>
        <end position="25"/>
    </location>
</feature>
<evidence type="ECO:0000256" key="2">
    <source>
        <dbReference type="ARBA" id="ARBA00022692"/>
    </source>
</evidence>
<reference evidence="8 9" key="1">
    <citation type="submission" date="2020-08" db="EMBL/GenBank/DDBJ databases">
        <title>Above-ground endophytic microbial communities from plants in different locations in the United States.</title>
        <authorList>
            <person name="Frank C."/>
        </authorList>
    </citation>
    <scope>NUCLEOTIDE SEQUENCE [LARGE SCALE GENOMIC DNA]</scope>
    <source>
        <strain evidence="8 9">WP4_2_2</strain>
    </source>
</reference>
<dbReference type="EMBL" id="JACHBW010000027">
    <property type="protein sequence ID" value="MBB6106493.1"/>
    <property type="molecule type" value="Genomic_DNA"/>
</dbReference>